<proteinExistence type="inferred from homology"/>
<evidence type="ECO:0000313" key="4">
    <source>
        <dbReference type="EMBL" id="NLT79022.1"/>
    </source>
</evidence>
<feature type="region of interest" description="Disordered" evidence="3">
    <location>
        <begin position="162"/>
        <end position="203"/>
    </location>
</feature>
<protein>
    <submittedName>
        <fullName evidence="4">Phenazine biosynthesis protein</fullName>
    </submittedName>
</protein>
<dbReference type="GO" id="GO:0017000">
    <property type="term" value="P:antibiotic biosynthetic process"/>
    <property type="evidence" value="ECO:0007669"/>
    <property type="project" value="UniProtKB-KW"/>
</dbReference>
<feature type="region of interest" description="Disordered" evidence="3">
    <location>
        <begin position="1"/>
        <end position="26"/>
    </location>
</feature>
<dbReference type="Pfam" id="PF03284">
    <property type="entry name" value="PHZA_PHZB"/>
    <property type="match status" value="1"/>
</dbReference>
<comment type="caution">
    <text evidence="4">The sequence shown here is derived from an EMBL/GenBank/DDBJ whole genome shotgun (WGS) entry which is preliminary data.</text>
</comment>
<dbReference type="Proteomes" id="UP000767327">
    <property type="component" value="Unassembled WGS sequence"/>
</dbReference>
<feature type="compositionally biased region" description="Polar residues" evidence="3">
    <location>
        <begin position="193"/>
        <end position="203"/>
    </location>
</feature>
<organism evidence="4 5">
    <name type="scientific">Bifidobacterium crudilactis</name>
    <dbReference type="NCBI Taxonomy" id="327277"/>
    <lineage>
        <taxon>Bacteria</taxon>
        <taxon>Bacillati</taxon>
        <taxon>Actinomycetota</taxon>
        <taxon>Actinomycetes</taxon>
        <taxon>Bifidobacteriales</taxon>
        <taxon>Bifidobacteriaceae</taxon>
        <taxon>Bifidobacterium</taxon>
    </lineage>
</organism>
<reference evidence="4" key="1">
    <citation type="journal article" date="2020" name="Biotechnol. Biofuels">
        <title>New insights from the biogas microbiome by comprehensive genome-resolved metagenomics of nearly 1600 species originating from multiple anaerobic digesters.</title>
        <authorList>
            <person name="Campanaro S."/>
            <person name="Treu L."/>
            <person name="Rodriguez-R L.M."/>
            <person name="Kovalovszki A."/>
            <person name="Ziels R.M."/>
            <person name="Maus I."/>
            <person name="Zhu X."/>
            <person name="Kougias P.G."/>
            <person name="Basile A."/>
            <person name="Luo G."/>
            <person name="Schluter A."/>
            <person name="Konstantinidis K.T."/>
            <person name="Angelidaki I."/>
        </authorList>
    </citation>
    <scope>NUCLEOTIDE SEQUENCE</scope>
    <source>
        <strain evidence="4">AS01afH2WH_6</strain>
    </source>
</reference>
<evidence type="ECO:0000313" key="5">
    <source>
        <dbReference type="Proteomes" id="UP000767327"/>
    </source>
</evidence>
<feature type="compositionally biased region" description="Low complexity" evidence="3">
    <location>
        <begin position="1"/>
        <end position="12"/>
    </location>
</feature>
<evidence type="ECO:0000256" key="2">
    <source>
        <dbReference type="ARBA" id="ARBA00023194"/>
    </source>
</evidence>
<gene>
    <name evidence="4" type="ORF">GXW98_01885</name>
</gene>
<dbReference type="InterPro" id="IPR004964">
    <property type="entry name" value="PhzA_PhzB"/>
</dbReference>
<name>A0A971CYB0_9BIFI</name>
<evidence type="ECO:0000256" key="1">
    <source>
        <dbReference type="ARBA" id="ARBA00009377"/>
    </source>
</evidence>
<dbReference type="SUPFAM" id="SSF54427">
    <property type="entry name" value="NTF2-like"/>
    <property type="match status" value="1"/>
</dbReference>
<reference evidence="4" key="2">
    <citation type="submission" date="2020-01" db="EMBL/GenBank/DDBJ databases">
        <authorList>
            <person name="Campanaro S."/>
        </authorList>
    </citation>
    <scope>NUCLEOTIDE SEQUENCE</scope>
    <source>
        <strain evidence="4">AS01afH2WH_6</strain>
    </source>
</reference>
<accession>A0A971CYB0</accession>
<dbReference type="RefSeq" id="WP_273172596.1">
    <property type="nucleotide sequence ID" value="NZ_JAAXZR010000008.1"/>
</dbReference>
<dbReference type="AlphaFoldDB" id="A0A971CYB0"/>
<evidence type="ECO:0000256" key="3">
    <source>
        <dbReference type="SAM" id="MobiDB-lite"/>
    </source>
</evidence>
<dbReference type="Gene3D" id="3.10.450.50">
    <property type="match status" value="1"/>
</dbReference>
<feature type="compositionally biased region" description="Basic and acidic residues" evidence="3">
    <location>
        <begin position="13"/>
        <end position="26"/>
    </location>
</feature>
<dbReference type="EMBL" id="JAAXZR010000008">
    <property type="protein sequence ID" value="NLT79022.1"/>
    <property type="molecule type" value="Genomic_DNA"/>
</dbReference>
<comment type="similarity">
    <text evidence="1">Belongs to the PhzA/PhzB family.</text>
</comment>
<keyword evidence="2" id="KW-0045">Antibiotic biosynthesis</keyword>
<sequence length="203" mass="22632">MSTAPASGSTGTTDRDDSASPSVEEQRIRNREVVERFLHSGHGEALLHRHELFCKDGIAGLWTSDSGEPVFAQGRDDIARYDVWSSEHFPDWQWSDIRIWSTDDVNQFWAECDGGGTLMLPGHEAVPYQNHFIYSFEMRAGKIAREREFMNPITEMKALGMRTPSIELGDFPQGDSPEAESTPDVSPGEASTRDASQPRTAGR</sequence>
<dbReference type="InterPro" id="IPR032710">
    <property type="entry name" value="NTF2-like_dom_sf"/>
</dbReference>